<reference evidence="2 3" key="1">
    <citation type="submission" date="2022-09" db="EMBL/GenBank/DDBJ databases">
        <authorList>
            <person name="Palmer J.M."/>
        </authorList>
    </citation>
    <scope>NUCLEOTIDE SEQUENCE [LARGE SCALE GENOMIC DNA]</scope>
    <source>
        <strain evidence="2 3">DSM 7382</strain>
    </source>
</reference>
<sequence length="107" mass="12254">MRPTSPSASPFRLSPHSPHGRAVIEGETGTFDRSKYSCKRSSYPVAARTWYYPVSSNLDQIHDLSHAKEIQIRQFHHQIASQIILLLTRKTLTRSTLLNREDWSCTS</sequence>
<dbReference type="EMBL" id="JASBNA010000111">
    <property type="protein sequence ID" value="KAK7676588.1"/>
    <property type="molecule type" value="Genomic_DNA"/>
</dbReference>
<feature type="region of interest" description="Disordered" evidence="1">
    <location>
        <begin position="1"/>
        <end position="23"/>
    </location>
</feature>
<evidence type="ECO:0000256" key="1">
    <source>
        <dbReference type="SAM" id="MobiDB-lite"/>
    </source>
</evidence>
<name>A0AAW0F935_9APHY</name>
<gene>
    <name evidence="2" type="ORF">QCA50_020464</name>
</gene>
<comment type="caution">
    <text evidence="2">The sequence shown here is derived from an EMBL/GenBank/DDBJ whole genome shotgun (WGS) entry which is preliminary data.</text>
</comment>
<protein>
    <submittedName>
        <fullName evidence="2">Uncharacterized protein</fullName>
    </submittedName>
</protein>
<accession>A0AAW0F935</accession>
<proteinExistence type="predicted"/>
<organism evidence="2 3">
    <name type="scientific">Cerrena zonata</name>
    <dbReference type="NCBI Taxonomy" id="2478898"/>
    <lineage>
        <taxon>Eukaryota</taxon>
        <taxon>Fungi</taxon>
        <taxon>Dikarya</taxon>
        <taxon>Basidiomycota</taxon>
        <taxon>Agaricomycotina</taxon>
        <taxon>Agaricomycetes</taxon>
        <taxon>Polyporales</taxon>
        <taxon>Cerrenaceae</taxon>
        <taxon>Cerrena</taxon>
    </lineage>
</organism>
<keyword evidence="3" id="KW-1185">Reference proteome</keyword>
<evidence type="ECO:0000313" key="2">
    <source>
        <dbReference type="EMBL" id="KAK7676588.1"/>
    </source>
</evidence>
<evidence type="ECO:0000313" key="3">
    <source>
        <dbReference type="Proteomes" id="UP001385951"/>
    </source>
</evidence>
<dbReference type="Proteomes" id="UP001385951">
    <property type="component" value="Unassembled WGS sequence"/>
</dbReference>
<dbReference type="AlphaFoldDB" id="A0AAW0F935"/>